<dbReference type="Pfam" id="PF17768">
    <property type="entry name" value="RecJ_OB"/>
    <property type="match status" value="1"/>
</dbReference>
<evidence type="ECO:0000256" key="5">
    <source>
        <dbReference type="ARBA" id="ARBA00022839"/>
    </source>
</evidence>
<keyword evidence="4 11" id="KW-0378">Hydrolase</keyword>
<name>A0ABS2PZ15_9BACL</name>
<dbReference type="InterPro" id="IPR018779">
    <property type="entry name" value="RecJ_C"/>
</dbReference>
<feature type="coiled-coil region" evidence="6">
    <location>
        <begin position="299"/>
        <end position="326"/>
    </location>
</feature>
<evidence type="ECO:0000256" key="1">
    <source>
        <dbReference type="ARBA" id="ARBA00005915"/>
    </source>
</evidence>
<comment type="similarity">
    <text evidence="1">Belongs to the RecJ family.</text>
</comment>
<evidence type="ECO:0000313" key="11">
    <source>
        <dbReference type="EMBL" id="MBM7644689.1"/>
    </source>
</evidence>
<dbReference type="InterPro" id="IPR001667">
    <property type="entry name" value="DDH_dom"/>
</dbReference>
<dbReference type="SUPFAM" id="SSF64182">
    <property type="entry name" value="DHH phosphoesterases"/>
    <property type="match status" value="1"/>
</dbReference>
<evidence type="ECO:0000259" key="10">
    <source>
        <dbReference type="Pfam" id="PF17768"/>
    </source>
</evidence>
<dbReference type="InterPro" id="IPR051673">
    <property type="entry name" value="SSDNA_exonuclease_RecJ"/>
</dbReference>
<dbReference type="InterPro" id="IPR004610">
    <property type="entry name" value="RecJ"/>
</dbReference>
<dbReference type="Gene3D" id="3.10.310.30">
    <property type="match status" value="1"/>
</dbReference>
<dbReference type="EMBL" id="JAFBER010000004">
    <property type="protein sequence ID" value="MBM7644689.1"/>
    <property type="molecule type" value="Genomic_DNA"/>
</dbReference>
<accession>A0ABS2PZ15</accession>
<feature type="domain" description="RecJ OB" evidence="10">
    <location>
        <begin position="453"/>
        <end position="559"/>
    </location>
</feature>
<comment type="caution">
    <text evidence="11">The sequence shown here is derived from an EMBL/GenBank/DDBJ whole genome shotgun (WGS) entry which is preliminary data.</text>
</comment>
<feature type="domain" description="DHHA1" evidence="8">
    <location>
        <begin position="343"/>
        <end position="427"/>
    </location>
</feature>
<keyword evidence="3" id="KW-0540">Nuclease</keyword>
<feature type="domain" description="Single-stranded-DNA-specific exonuclease RecJ C-terminal" evidence="9">
    <location>
        <begin position="566"/>
        <end position="767"/>
    </location>
</feature>
<evidence type="ECO:0000256" key="6">
    <source>
        <dbReference type="SAM" id="Coils"/>
    </source>
</evidence>
<evidence type="ECO:0000259" key="9">
    <source>
        <dbReference type="Pfam" id="PF10141"/>
    </source>
</evidence>
<dbReference type="Pfam" id="PF02272">
    <property type="entry name" value="DHHA1"/>
    <property type="match status" value="1"/>
</dbReference>
<keyword evidence="6" id="KW-0175">Coiled coil</keyword>
<proteinExistence type="inferred from homology"/>
<evidence type="ECO:0000256" key="3">
    <source>
        <dbReference type="ARBA" id="ARBA00022722"/>
    </source>
</evidence>
<dbReference type="RefSeq" id="WP_205002650.1">
    <property type="nucleotide sequence ID" value="NZ_JAFBER010000004.1"/>
</dbReference>
<dbReference type="NCBIfam" id="TIGR00644">
    <property type="entry name" value="recJ"/>
    <property type="match status" value="1"/>
</dbReference>
<gene>
    <name evidence="11" type="ORF">JOD45_000896</name>
</gene>
<dbReference type="Pfam" id="PF10141">
    <property type="entry name" value="ssDNA-exonuc_C"/>
    <property type="match status" value="1"/>
</dbReference>
<dbReference type="Proteomes" id="UP000808914">
    <property type="component" value="Unassembled WGS sequence"/>
</dbReference>
<feature type="domain" description="DDH" evidence="7">
    <location>
        <begin position="82"/>
        <end position="226"/>
    </location>
</feature>
<evidence type="ECO:0000259" key="7">
    <source>
        <dbReference type="Pfam" id="PF01368"/>
    </source>
</evidence>
<dbReference type="PANTHER" id="PTHR30255:SF2">
    <property type="entry name" value="SINGLE-STRANDED-DNA-SPECIFIC EXONUCLEASE RECJ"/>
    <property type="match status" value="1"/>
</dbReference>
<dbReference type="GO" id="GO:0004527">
    <property type="term" value="F:exonuclease activity"/>
    <property type="evidence" value="ECO:0007669"/>
    <property type="project" value="UniProtKB-KW"/>
</dbReference>
<evidence type="ECO:0000256" key="4">
    <source>
        <dbReference type="ARBA" id="ARBA00022801"/>
    </source>
</evidence>
<dbReference type="InterPro" id="IPR041122">
    <property type="entry name" value="RecJ_OB"/>
</dbReference>
<dbReference type="InterPro" id="IPR038763">
    <property type="entry name" value="DHH_sf"/>
</dbReference>
<sequence length="789" mass="89132">MLEPMTRWEIKSIDEQQAAQLAASLNVSPIIGRLLLSRGIEETAQAEAFINNDKQDFYDPFLMDGMKEAVERIQSSIDNQERILVFGDYDADGVSSTSLLVRVLKKLGADVSFYVPDRFAEGYGPNKPALEKAKEAGTELVITVDTGIAAVEEAKRAKELGMDYIITDHHEPLPVLPDAYCIINPKKPGCPYPFKSLAGVGVAYKLAHALMGEPPGDLLSLAAIGTISDLVPLVDENRLIAYKGLKKINEGSYIGIEALLSVSGIDRPVDSEHIGFGIGPRLNAAGRMDHAEPAIHLMLTDDDETANQLASDLDQLNQKRKSVVDQMTKQALQQAEKQFNHGQKFLVISGENWHEGVIGITASRVVEKFYRPTVVFSIDPDTGLAKGSARSIEGFDIFQALSGVKDLLPHFGGHPMAAGMTAAADDLHILAGRLNKYCDVMLTEELMTPLTRVDCECKLDDITIDFIEELNRLAPFGVDHPKPKFVINNVQTSGLRKIGKNQNHLKLSFVDEELQIDGIGFYLGDKYAQITPDVKVSAVGELSINEWNGFRKPQILIEDLKVDEWQLFDLRNEQKIQEQLSGLPKEKSLMVAFDEQTIKHLNLQELKDEIFSFDEIDREMLKREYLVLLDLPYDKKQLQTLLHAEQFPKRIYAVFHHKEEHFFSEFPSRDHFKWLYAFILKQSPLSLSKMQTVIARYKGWQKETIQFMVNVFLDLGFVKKDKDVITVVPSPQKKPLIESRIYQQKQEQMELEDIFCYSSYRSLKDWFNQWRLEGDTIEEATSCELQGLY</sequence>
<organism evidence="11 12">
    <name type="scientific">Scopulibacillus daqui</name>
    <dbReference type="NCBI Taxonomy" id="1469162"/>
    <lineage>
        <taxon>Bacteria</taxon>
        <taxon>Bacillati</taxon>
        <taxon>Bacillota</taxon>
        <taxon>Bacilli</taxon>
        <taxon>Bacillales</taxon>
        <taxon>Sporolactobacillaceae</taxon>
        <taxon>Scopulibacillus</taxon>
    </lineage>
</organism>
<reference evidence="11 12" key="1">
    <citation type="submission" date="2021-01" db="EMBL/GenBank/DDBJ databases">
        <title>Genomic Encyclopedia of Type Strains, Phase IV (KMG-IV): sequencing the most valuable type-strain genomes for metagenomic binning, comparative biology and taxonomic classification.</title>
        <authorList>
            <person name="Goeker M."/>
        </authorList>
    </citation>
    <scope>NUCLEOTIDE SEQUENCE [LARGE SCALE GENOMIC DNA]</scope>
    <source>
        <strain evidence="11 12">DSM 28236</strain>
    </source>
</reference>
<dbReference type="Gene3D" id="3.90.1640.30">
    <property type="match status" value="1"/>
</dbReference>
<evidence type="ECO:0000313" key="12">
    <source>
        <dbReference type="Proteomes" id="UP000808914"/>
    </source>
</evidence>
<keyword evidence="12" id="KW-1185">Reference proteome</keyword>
<keyword evidence="5 11" id="KW-0269">Exonuclease</keyword>
<protein>
    <recommendedName>
        <fullName evidence="2">Single-stranded-DNA-specific exonuclease RecJ</fullName>
    </recommendedName>
</protein>
<evidence type="ECO:0000259" key="8">
    <source>
        <dbReference type="Pfam" id="PF02272"/>
    </source>
</evidence>
<dbReference type="Pfam" id="PF01368">
    <property type="entry name" value="DHH"/>
    <property type="match status" value="1"/>
</dbReference>
<dbReference type="InterPro" id="IPR003156">
    <property type="entry name" value="DHHA1_dom"/>
</dbReference>
<evidence type="ECO:0000256" key="2">
    <source>
        <dbReference type="ARBA" id="ARBA00019841"/>
    </source>
</evidence>
<dbReference type="PANTHER" id="PTHR30255">
    <property type="entry name" value="SINGLE-STRANDED-DNA-SPECIFIC EXONUCLEASE RECJ"/>
    <property type="match status" value="1"/>
</dbReference>